<proteinExistence type="inferred from homology"/>
<feature type="domain" description="NAD-dependent epimerase/dehydratase" evidence="11">
    <location>
        <begin position="4"/>
        <end position="252"/>
    </location>
</feature>
<keyword evidence="8 10" id="KW-0413">Isomerase</keyword>
<sequence>MESIIVLGGAGYIGSQACKALHTAGIQPVTYDNLSLGHESFVKYGPLIKGDVLDTALLSETIRRYDASCVMHFAALASVADSVTDPASYYQNNVAGTLSVLEAMRATDCRSLVFSSTCAIYGQPEVVPIDESCAKNPINPYGRSKLICEQMMNDYSAAYGIRSIALRYFNAVGADFDGEIGEFREHETHIIPRAMMYLLGHLDEFVIHGSDFPTPDGTAIRDYIHVKDLAEAHISAARLLAGGHAGGAYNLGQGTGYSVLQVLSAIERITGRKMPAITGGRRQGDPAILIAQPALAREVLGFAPRYSSLQDIISSAWTWHQKAHPQKSLSAREAGAR</sequence>
<evidence type="ECO:0000313" key="12">
    <source>
        <dbReference type="EMBL" id="SCW67086.1"/>
    </source>
</evidence>
<evidence type="ECO:0000256" key="5">
    <source>
        <dbReference type="ARBA" id="ARBA00013189"/>
    </source>
</evidence>
<dbReference type="UniPathway" id="UPA00214"/>
<dbReference type="NCBIfam" id="TIGR01179">
    <property type="entry name" value="galE"/>
    <property type="match status" value="1"/>
</dbReference>
<comment type="subunit">
    <text evidence="10">Homodimer.</text>
</comment>
<dbReference type="RefSeq" id="WP_090648621.1">
    <property type="nucleotide sequence ID" value="NZ_CBCRYE010000002.1"/>
</dbReference>
<keyword evidence="13" id="KW-1185">Reference proteome</keyword>
<dbReference type="Gene3D" id="3.90.25.10">
    <property type="entry name" value="UDP-galactose 4-epimerase, domain 1"/>
    <property type="match status" value="1"/>
</dbReference>
<dbReference type="Gene3D" id="3.40.50.720">
    <property type="entry name" value="NAD(P)-binding Rossmann-like Domain"/>
    <property type="match status" value="1"/>
</dbReference>
<evidence type="ECO:0000313" key="13">
    <source>
        <dbReference type="Proteomes" id="UP000199150"/>
    </source>
</evidence>
<keyword evidence="9 10" id="KW-0119">Carbohydrate metabolism</keyword>
<protein>
    <recommendedName>
        <fullName evidence="6 10">UDP-glucose 4-epimerase</fullName>
        <ecNumber evidence="5 10">5.1.3.2</ecNumber>
    </recommendedName>
</protein>
<evidence type="ECO:0000256" key="8">
    <source>
        <dbReference type="ARBA" id="ARBA00023235"/>
    </source>
</evidence>
<dbReference type="EMBL" id="FMTS01000004">
    <property type="protein sequence ID" value="SCW67086.1"/>
    <property type="molecule type" value="Genomic_DNA"/>
</dbReference>
<dbReference type="Pfam" id="PF01370">
    <property type="entry name" value="Epimerase"/>
    <property type="match status" value="1"/>
</dbReference>
<evidence type="ECO:0000256" key="4">
    <source>
        <dbReference type="ARBA" id="ARBA00007637"/>
    </source>
</evidence>
<dbReference type="InterPro" id="IPR005886">
    <property type="entry name" value="UDP_G4E"/>
</dbReference>
<dbReference type="EC" id="5.1.3.2" evidence="5 10"/>
<comment type="cofactor">
    <cofactor evidence="2 10">
        <name>NAD(+)</name>
        <dbReference type="ChEBI" id="CHEBI:57540"/>
    </cofactor>
</comment>
<evidence type="ECO:0000259" key="11">
    <source>
        <dbReference type="Pfam" id="PF01370"/>
    </source>
</evidence>
<comment type="pathway">
    <text evidence="3 10">Carbohydrate metabolism; galactose metabolism.</text>
</comment>
<dbReference type="OrthoDB" id="9801785at2"/>
<dbReference type="CDD" id="cd05247">
    <property type="entry name" value="UDP_G4E_1_SDR_e"/>
    <property type="match status" value="1"/>
</dbReference>
<reference evidence="13" key="1">
    <citation type="submission" date="2016-10" db="EMBL/GenBank/DDBJ databases">
        <authorList>
            <person name="Varghese N."/>
            <person name="Submissions S."/>
        </authorList>
    </citation>
    <scope>NUCLEOTIDE SEQUENCE [LARGE SCALE GENOMIC DNA]</scope>
    <source>
        <strain evidence="13">CGMCC 1.3431</strain>
    </source>
</reference>
<dbReference type="PANTHER" id="PTHR43725:SF53">
    <property type="entry name" value="UDP-ARABINOSE 4-EPIMERASE 1"/>
    <property type="match status" value="1"/>
</dbReference>
<keyword evidence="7 10" id="KW-0520">NAD</keyword>
<dbReference type="InterPro" id="IPR001509">
    <property type="entry name" value="Epimerase_deHydtase"/>
</dbReference>
<dbReference type="GO" id="GO:0003978">
    <property type="term" value="F:UDP-glucose 4-epimerase activity"/>
    <property type="evidence" value="ECO:0007669"/>
    <property type="project" value="UniProtKB-UniRule"/>
</dbReference>
<dbReference type="STRING" id="260084.SAMN02927928_2580"/>
<evidence type="ECO:0000256" key="1">
    <source>
        <dbReference type="ARBA" id="ARBA00000083"/>
    </source>
</evidence>
<evidence type="ECO:0000256" key="2">
    <source>
        <dbReference type="ARBA" id="ARBA00001911"/>
    </source>
</evidence>
<dbReference type="GO" id="GO:0033499">
    <property type="term" value="P:galactose catabolic process via UDP-galactose, Leloir pathway"/>
    <property type="evidence" value="ECO:0007669"/>
    <property type="project" value="TreeGrafter"/>
</dbReference>
<name>A0A1G4SDF9_9CAUL</name>
<dbReference type="SUPFAM" id="SSF51735">
    <property type="entry name" value="NAD(P)-binding Rossmann-fold domains"/>
    <property type="match status" value="1"/>
</dbReference>
<evidence type="ECO:0000256" key="7">
    <source>
        <dbReference type="ARBA" id="ARBA00023027"/>
    </source>
</evidence>
<evidence type="ECO:0000256" key="6">
    <source>
        <dbReference type="ARBA" id="ARBA00018569"/>
    </source>
</evidence>
<dbReference type="AlphaFoldDB" id="A0A1G4SDF9"/>
<dbReference type="InterPro" id="IPR036291">
    <property type="entry name" value="NAD(P)-bd_dom_sf"/>
</dbReference>
<evidence type="ECO:0000256" key="10">
    <source>
        <dbReference type="RuleBase" id="RU366046"/>
    </source>
</evidence>
<comment type="similarity">
    <text evidence="4 10">Belongs to the NAD(P)-dependent epimerase/dehydratase family.</text>
</comment>
<evidence type="ECO:0000256" key="3">
    <source>
        <dbReference type="ARBA" id="ARBA00004947"/>
    </source>
</evidence>
<evidence type="ECO:0000256" key="9">
    <source>
        <dbReference type="ARBA" id="ARBA00023277"/>
    </source>
</evidence>
<organism evidence="12 13">
    <name type="scientific">Asticcacaulis taihuensis</name>
    <dbReference type="NCBI Taxonomy" id="260084"/>
    <lineage>
        <taxon>Bacteria</taxon>
        <taxon>Pseudomonadati</taxon>
        <taxon>Pseudomonadota</taxon>
        <taxon>Alphaproteobacteria</taxon>
        <taxon>Caulobacterales</taxon>
        <taxon>Caulobacteraceae</taxon>
        <taxon>Asticcacaulis</taxon>
    </lineage>
</organism>
<gene>
    <name evidence="12" type="ORF">SAMN02927928_2580</name>
</gene>
<dbReference type="Proteomes" id="UP000199150">
    <property type="component" value="Unassembled WGS sequence"/>
</dbReference>
<dbReference type="PANTHER" id="PTHR43725">
    <property type="entry name" value="UDP-GLUCOSE 4-EPIMERASE"/>
    <property type="match status" value="1"/>
</dbReference>
<accession>A0A1G4SDF9</accession>
<comment type="catalytic activity">
    <reaction evidence="1 10">
        <text>UDP-alpha-D-glucose = UDP-alpha-D-galactose</text>
        <dbReference type="Rhea" id="RHEA:22168"/>
        <dbReference type="ChEBI" id="CHEBI:58885"/>
        <dbReference type="ChEBI" id="CHEBI:66914"/>
        <dbReference type="EC" id="5.1.3.2"/>
    </reaction>
</comment>